<dbReference type="Proteomes" id="UP000829398">
    <property type="component" value="Chromosome 3"/>
</dbReference>
<keyword evidence="2" id="KW-1185">Reference proteome</keyword>
<evidence type="ECO:0000313" key="2">
    <source>
        <dbReference type="Proteomes" id="UP000829398"/>
    </source>
</evidence>
<accession>A0ACB8LT42</accession>
<proteinExistence type="predicted"/>
<dbReference type="EMBL" id="CM039172">
    <property type="protein sequence ID" value="KAH9776607.1"/>
    <property type="molecule type" value="Genomic_DNA"/>
</dbReference>
<evidence type="ECO:0000313" key="1">
    <source>
        <dbReference type="EMBL" id="KAH9776607.1"/>
    </source>
</evidence>
<organism evidence="1 2">
    <name type="scientific">Citrus sinensis</name>
    <name type="common">Sweet orange</name>
    <name type="synonym">Citrus aurantium var. sinensis</name>
    <dbReference type="NCBI Taxonomy" id="2711"/>
    <lineage>
        <taxon>Eukaryota</taxon>
        <taxon>Viridiplantae</taxon>
        <taxon>Streptophyta</taxon>
        <taxon>Embryophyta</taxon>
        <taxon>Tracheophyta</taxon>
        <taxon>Spermatophyta</taxon>
        <taxon>Magnoliopsida</taxon>
        <taxon>eudicotyledons</taxon>
        <taxon>Gunneridae</taxon>
        <taxon>Pentapetalae</taxon>
        <taxon>rosids</taxon>
        <taxon>malvids</taxon>
        <taxon>Sapindales</taxon>
        <taxon>Rutaceae</taxon>
        <taxon>Aurantioideae</taxon>
        <taxon>Citrus</taxon>
    </lineage>
</organism>
<comment type="caution">
    <text evidence="1">The sequence shown here is derived from an EMBL/GenBank/DDBJ whole genome shotgun (WGS) entry which is preliminary data.</text>
</comment>
<gene>
    <name evidence="1" type="ORF">KPL71_006756</name>
</gene>
<sequence>MARVYDNWERLVRATLNREQLRTAGQGHERIGSGIAGAVPPSLGRTSNIDAILQAADEIQDENPNVARILCEQAYSMAQNLDPNSDGRGVLQFKTGLMSIIKQKLAKRENVRIDRNQDIEQLWEFYKLYKRRHRVDDIQRQEQNLRESGTFSSELELRSLEMRKVIATLRALVEVLEALSKDADPEGVGRLITEELRRIKKADAALSGELTPYNIVPLEAPSLTNAIGFFPEVRGAISAIRYSEQFPRLPADFEISGQRDADMFDLLEYVFGFQKDNIRNQRENIVLAIANAQARLGIPADADPKIDEKAINEVFLKVLDNYIKWCKYLRKRLAWNSFQAINRDRKLFLVSLYFLIWGEAANVRFLPECICYIFHNMAKELDAILDHGEANPAPSCITEDGSVSFLDKIIRPIYETMALEAARNNNGKASHSSWRNYDDFNEYFWSPACFELKWPMREESPFLFKPKKRKRTGKSTFVEHRTFLHLYRSFHRLWIFLFVMFQALTILAFRKEKINLKTFKTILSIGPTFAIMNFIESCLDVLLMFGAYSTARGMAISRLVISCLRKVLEEQNQRNSNSKYFRIYILTLGIYAAVRVVFALLLKCKACHMLSEMSDQSFFQFFKWIYQERYYVGRGLFERFSDYCSLDDSYSSVVSVDFSGDIKPLVEPTKVIIDLPSLQYSWHDLVSKNNKNALTIVSLWAPVVAIYLMDLHIWYTLLSAIIGGVMGARARLGEIRTIEMVHKRFESFPKVFVKNLVSLQAKRLPFDRQASQVSQELNKEYASIFSPFWNEIIKSLREEDFISNREMDLLSIPSNTGSLRLVQWPLFLLSSKIFLAIDLALDCKDTQADLWNRICRDEYMSYAVQECYYSIEKILHSLVDGEGRLWVERIFREINNSILENSLVITLSLKKLPLVLSRFTALTGLLIRNETPDLAKGAAKALFQLYEVVTHDLLSSDLREQLDTWNILARARNEGRLFSRIEWPKDPEIKEQVKRLHLLLTVKDSAANIPKNLEARRRLEFFSNSLFMDMPPAKPVCEMIPFSVFTPYYSETVLYSTSELQKENEDGISILFYLQKIFPDEWENFLERIGRGESAGGVDLQENSTDSLELRFWASYRGQTLARTVRGMMYYRRALMLQSYLERRPVGVTDYSRSGLLPTQGFALSHEARAQSDLKFTYVVSCQIYGQQKQRKAPEAADIALLLQRNEALRVAFIHVEDSSAADGKVSKEFFSKLVKADIHGKDQEIYSIRLPGDPKLGEGKPENQNHAIIFTRGEAIQTIDMNQDNYLEEAMKMRNLLEEFRTDHGIRPPSILGCFIFGLVHVQSRNELCDIGPTRVGKSFEVSGLLPVYLLCRKSIQTRVRMHYGHPDVFDRIFHITRGGISKASRVINISEDIYAGFNSTLRQGNVTHHEYIQVGKGRDVGLNQIALFEGKVAGGNGEQVLSRDVYRLGQLFDFFRMLSFYFTTVGYYLCTMMTVLTIYIFLYGRAYLAFSGLDRAISRQAKLSGNTSLNAVLNTQFLVQIGVFTAVPMIMGFILELGLLKELKLITLDVPSSMEVQSLEVALLLIVYIAYGYAEGGAVSYVLLTLSSWFLVISWLFAPYIFNPSGFEWQKTVEDFDDWSSWLLYKGGVGVKGDNSWEAWWDEEQMHIQTLRGRILETILSLRFFIFQYGIVYKLHLTGNDTSLAIYGFSWVVLVGIVMIFKIFTFNPKSSSDFQLLMRLTQGASSIGLVAALILVIIFTRLSIADIFASILAFIPTGWAIICLALTWKNIVRSLGLWESVREFARMYDAGMGVIIFAPVAFLSWFPFVSTFQSRLLFNQAFSRGLEISLILAGNKANVDN</sequence>
<reference evidence="2" key="1">
    <citation type="journal article" date="2023" name="Hortic. Res.">
        <title>A chromosome-level phased genome enabling allele-level studies in sweet orange: a case study on citrus Huanglongbing tolerance.</title>
        <authorList>
            <person name="Wu B."/>
            <person name="Yu Q."/>
            <person name="Deng Z."/>
            <person name="Duan Y."/>
            <person name="Luo F."/>
            <person name="Gmitter F. Jr."/>
        </authorList>
    </citation>
    <scope>NUCLEOTIDE SEQUENCE [LARGE SCALE GENOMIC DNA]</scope>
    <source>
        <strain evidence="2">cv. Valencia</strain>
    </source>
</reference>
<protein>
    <submittedName>
        <fullName evidence="1">Callose synthase 10</fullName>
    </submittedName>
</protein>
<name>A0ACB8LT42_CITSI</name>